<accession>A0AAE3AGX1</accession>
<evidence type="ECO:0000256" key="1">
    <source>
        <dbReference type="SAM" id="Phobius"/>
    </source>
</evidence>
<evidence type="ECO:0000313" key="3">
    <source>
        <dbReference type="Proteomes" id="UP001199319"/>
    </source>
</evidence>
<keyword evidence="1" id="KW-0812">Transmembrane</keyword>
<comment type="caution">
    <text evidence="2">The sequence shown here is derived from an EMBL/GenBank/DDBJ whole genome shotgun (WGS) entry which is preliminary data.</text>
</comment>
<dbReference type="Proteomes" id="UP001199319">
    <property type="component" value="Unassembled WGS sequence"/>
</dbReference>
<proteinExistence type="predicted"/>
<feature type="transmembrane region" description="Helical" evidence="1">
    <location>
        <begin position="45"/>
        <end position="65"/>
    </location>
</feature>
<protein>
    <submittedName>
        <fullName evidence="2">Uncharacterized protein</fullName>
    </submittedName>
</protein>
<dbReference type="EMBL" id="JAJEPW010000085">
    <property type="protein sequence ID" value="MCC2130948.1"/>
    <property type="molecule type" value="Genomic_DNA"/>
</dbReference>
<sequence length="69" mass="7835">MEYVAMIGLLFAPIVCLLCAAWFYVRWQNEHEDQALAQRDRRTCFIFLIAAAASLVVFGVLKLLFPISA</sequence>
<name>A0AAE3AGX1_9FIRM</name>
<gene>
    <name evidence="2" type="ORF">LKD37_15830</name>
</gene>
<keyword evidence="3" id="KW-1185">Reference proteome</keyword>
<feature type="transmembrane region" description="Helical" evidence="1">
    <location>
        <begin position="6"/>
        <end position="25"/>
    </location>
</feature>
<dbReference type="AlphaFoldDB" id="A0AAE3AGX1"/>
<keyword evidence="1" id="KW-0472">Membrane</keyword>
<reference evidence="2" key="1">
    <citation type="submission" date="2021-10" db="EMBL/GenBank/DDBJ databases">
        <title>Anaerobic single-cell dispensing facilitates the cultivation of human gut bacteria.</title>
        <authorList>
            <person name="Afrizal A."/>
        </authorList>
    </citation>
    <scope>NUCLEOTIDE SEQUENCE</scope>
    <source>
        <strain evidence="2">CLA-AA-H272</strain>
    </source>
</reference>
<evidence type="ECO:0000313" key="2">
    <source>
        <dbReference type="EMBL" id="MCC2130948.1"/>
    </source>
</evidence>
<dbReference type="RefSeq" id="WP_302930073.1">
    <property type="nucleotide sequence ID" value="NZ_JAJEPW010000085.1"/>
</dbReference>
<organism evidence="2 3">
    <name type="scientific">Brotocaccenecus cirricatena</name>
    <dbReference type="NCBI Taxonomy" id="3064195"/>
    <lineage>
        <taxon>Bacteria</taxon>
        <taxon>Bacillati</taxon>
        <taxon>Bacillota</taxon>
        <taxon>Clostridia</taxon>
        <taxon>Eubacteriales</taxon>
        <taxon>Oscillospiraceae</taxon>
        <taxon>Brotocaccenecus</taxon>
    </lineage>
</organism>
<keyword evidence="1" id="KW-1133">Transmembrane helix</keyword>